<name>A0A165XRS1_9AGAM</name>
<dbReference type="OrthoDB" id="2404451at2759"/>
<sequence length="303" mass="34540">MFALRAFLIHIFGDIPAISMVMQMKGYNGFCPCRMCNITGLSTTNYVPLERSRHPTVQLNPAAIYQYDPMALPLCTHEQILEQGREVDHADTKADTKCLSREYGVKGVPLLSHLSAITFPTSFPFDFMHLIYKNLIKNLVLLWTGEFKGLDEGDGQYELTLGIWKAIGAGSAALGSSIPGVFGAHPRNVADDKSTCTADMWSFWILYIGPVLLARRFRKQKYYDHFVKLVILINMCLQFTIKRRDIKYLREGFKDWVLLYEEYVSVTAFSFNQQLMCISSGSIINMILSAFPPVRSQYMLYYT</sequence>
<feature type="chain" id="PRO_5007869037" evidence="1">
    <location>
        <begin position="18"/>
        <end position="303"/>
    </location>
</feature>
<keyword evidence="1" id="KW-0732">Signal</keyword>
<reference evidence="2 3" key="1">
    <citation type="journal article" date="2016" name="Mol. Biol. Evol.">
        <title>Comparative Genomics of Early-Diverging Mushroom-Forming Fungi Provides Insights into the Origins of Lignocellulose Decay Capabilities.</title>
        <authorList>
            <person name="Nagy L.G."/>
            <person name="Riley R."/>
            <person name="Tritt A."/>
            <person name="Adam C."/>
            <person name="Daum C."/>
            <person name="Floudas D."/>
            <person name="Sun H."/>
            <person name="Yadav J.S."/>
            <person name="Pangilinan J."/>
            <person name="Larsson K.H."/>
            <person name="Matsuura K."/>
            <person name="Barry K."/>
            <person name="Labutti K."/>
            <person name="Kuo R."/>
            <person name="Ohm R.A."/>
            <person name="Bhattacharya S.S."/>
            <person name="Shirouzu T."/>
            <person name="Yoshinaga Y."/>
            <person name="Martin F.M."/>
            <person name="Grigoriev I.V."/>
            <person name="Hibbett D.S."/>
        </authorList>
    </citation>
    <scope>NUCLEOTIDE SEQUENCE [LARGE SCALE GENOMIC DNA]</scope>
    <source>
        <strain evidence="2 3">CBS 109695</strain>
    </source>
</reference>
<dbReference type="Proteomes" id="UP000076532">
    <property type="component" value="Unassembled WGS sequence"/>
</dbReference>
<gene>
    <name evidence="2" type="ORF">FIBSPDRAFT_760782</name>
</gene>
<proteinExistence type="predicted"/>
<organism evidence="2 3">
    <name type="scientific">Athelia psychrophila</name>
    <dbReference type="NCBI Taxonomy" id="1759441"/>
    <lineage>
        <taxon>Eukaryota</taxon>
        <taxon>Fungi</taxon>
        <taxon>Dikarya</taxon>
        <taxon>Basidiomycota</taxon>
        <taxon>Agaricomycotina</taxon>
        <taxon>Agaricomycetes</taxon>
        <taxon>Agaricomycetidae</taxon>
        <taxon>Atheliales</taxon>
        <taxon>Atheliaceae</taxon>
        <taxon>Athelia</taxon>
    </lineage>
</organism>
<evidence type="ECO:0000256" key="1">
    <source>
        <dbReference type="SAM" id="SignalP"/>
    </source>
</evidence>
<dbReference type="PANTHER" id="PTHR46579">
    <property type="entry name" value="F5/8 TYPE C DOMAIN-CONTAINING PROTEIN-RELATED"/>
    <property type="match status" value="1"/>
</dbReference>
<dbReference type="STRING" id="436010.A0A165XRS1"/>
<dbReference type="AlphaFoldDB" id="A0A165XRS1"/>
<evidence type="ECO:0000313" key="2">
    <source>
        <dbReference type="EMBL" id="KZP08826.1"/>
    </source>
</evidence>
<protein>
    <submittedName>
        <fullName evidence="2">Uncharacterized protein</fullName>
    </submittedName>
</protein>
<keyword evidence="3" id="KW-1185">Reference proteome</keyword>
<evidence type="ECO:0000313" key="3">
    <source>
        <dbReference type="Proteomes" id="UP000076532"/>
    </source>
</evidence>
<accession>A0A165XRS1</accession>
<feature type="signal peptide" evidence="1">
    <location>
        <begin position="1"/>
        <end position="17"/>
    </location>
</feature>
<dbReference type="PANTHER" id="PTHR46579:SF1">
    <property type="entry name" value="F5_8 TYPE C DOMAIN-CONTAINING PROTEIN"/>
    <property type="match status" value="1"/>
</dbReference>
<dbReference type="EMBL" id="KV417713">
    <property type="protein sequence ID" value="KZP08826.1"/>
    <property type="molecule type" value="Genomic_DNA"/>
</dbReference>